<evidence type="ECO:0000313" key="4">
    <source>
        <dbReference type="EMBL" id="KAK4446948.1"/>
    </source>
</evidence>
<keyword evidence="1" id="KW-0479">Metal-binding</keyword>
<name>A0AAV9GES8_9PEZI</name>
<keyword evidence="1" id="KW-0862">Zinc</keyword>
<dbReference type="InterPro" id="IPR013087">
    <property type="entry name" value="Znf_C2H2_type"/>
</dbReference>
<sequence length="691" mass="76828">MSDVTSNKRFSASTIATTLTMAASSETLHGQFKRIRPDSRSSSYRSGSIPSARSSAHASASHGLRCKAQPLAPRDAGFGSDGQQPPIPAVPRWSFHNQLDADDSPLPTPPKSVLEAGVLAQERRGKQTGSIQDSAGSAEVIEEHQICSSTETGDCILSVINEHMSDAGSAMIATPRPSTDRRPEAHDLPNESIHGRQSSEGPSIFSRGTSPLESSATSLGDLLERDQPSQESSDIEETMSDVTDHTDLSLIEAFEAWPARFDPALLSLLVSLKEEVVRRIKQRLQAIILQAQETQQSPTTSGSRQTQASTESAGRPEFLSALPTLRKRAFERDDEDPPGRGDEEDSEKRKRKDTTPQAQLKDRLKKFACPYYKRYPSSDKLSKSCHAPGWDSVHRVKEHIYRRHQRPPFRCPRCFEAFDNEDKLLEHQRAAVICETSAVQLEEETIYISKSQELELRKRKRETSEEEKWHNIFRILFPQVPSEQMPSPYHEASLQAHSLSSASVELGQFRHFLREVLPTRVISDLNNHLQVQLPGFTLPGHLTHVIRGTIQEVMEDFRPLLVPISPGANGSARNSPLILDTPPARIRTHAERQTAESHTRGIFLRPNEGRIFPPPSRVAPPPPVPQWDLPVLSESPSASTFNFGFTYFDTPAIPPVDEVSELWVLDEDYNTGLPSFEEYLNNGRTSGGMGS</sequence>
<evidence type="ECO:0000259" key="3">
    <source>
        <dbReference type="PROSITE" id="PS50157"/>
    </source>
</evidence>
<dbReference type="AlphaFoldDB" id="A0AAV9GES8"/>
<dbReference type="GO" id="GO:0008270">
    <property type="term" value="F:zinc ion binding"/>
    <property type="evidence" value="ECO:0007669"/>
    <property type="project" value="UniProtKB-KW"/>
</dbReference>
<reference evidence="4" key="1">
    <citation type="journal article" date="2023" name="Mol. Phylogenet. Evol.">
        <title>Genome-scale phylogeny and comparative genomics of the fungal order Sordariales.</title>
        <authorList>
            <person name="Hensen N."/>
            <person name="Bonometti L."/>
            <person name="Westerberg I."/>
            <person name="Brannstrom I.O."/>
            <person name="Guillou S."/>
            <person name="Cros-Aarteil S."/>
            <person name="Calhoun S."/>
            <person name="Haridas S."/>
            <person name="Kuo A."/>
            <person name="Mondo S."/>
            <person name="Pangilinan J."/>
            <person name="Riley R."/>
            <person name="LaButti K."/>
            <person name="Andreopoulos B."/>
            <person name="Lipzen A."/>
            <person name="Chen C."/>
            <person name="Yan M."/>
            <person name="Daum C."/>
            <person name="Ng V."/>
            <person name="Clum A."/>
            <person name="Steindorff A."/>
            <person name="Ohm R.A."/>
            <person name="Martin F."/>
            <person name="Silar P."/>
            <person name="Natvig D.O."/>
            <person name="Lalanne C."/>
            <person name="Gautier V."/>
            <person name="Ament-Velasquez S.L."/>
            <person name="Kruys A."/>
            <person name="Hutchinson M.I."/>
            <person name="Powell A.J."/>
            <person name="Barry K."/>
            <person name="Miller A.N."/>
            <person name="Grigoriev I.V."/>
            <person name="Debuchy R."/>
            <person name="Gladieux P."/>
            <person name="Hiltunen Thoren M."/>
            <person name="Johannesson H."/>
        </authorList>
    </citation>
    <scope>NUCLEOTIDE SEQUENCE</scope>
    <source>
        <strain evidence="4">PSN243</strain>
    </source>
</reference>
<feature type="compositionally biased region" description="Low complexity" evidence="2">
    <location>
        <begin position="40"/>
        <end position="62"/>
    </location>
</feature>
<gene>
    <name evidence="4" type="ORF">QBC34DRAFT_144548</name>
</gene>
<feature type="domain" description="C2H2-type" evidence="3">
    <location>
        <begin position="409"/>
        <end position="429"/>
    </location>
</feature>
<feature type="region of interest" description="Disordered" evidence="2">
    <location>
        <begin position="170"/>
        <end position="215"/>
    </location>
</feature>
<dbReference type="EMBL" id="MU865953">
    <property type="protein sequence ID" value="KAK4446948.1"/>
    <property type="molecule type" value="Genomic_DNA"/>
</dbReference>
<feature type="compositionally biased region" description="Polar residues" evidence="2">
    <location>
        <begin position="195"/>
        <end position="215"/>
    </location>
</feature>
<evidence type="ECO:0000256" key="1">
    <source>
        <dbReference type="PROSITE-ProRule" id="PRU00042"/>
    </source>
</evidence>
<dbReference type="Proteomes" id="UP001321760">
    <property type="component" value="Unassembled WGS sequence"/>
</dbReference>
<feature type="region of interest" description="Disordered" evidence="2">
    <location>
        <begin position="222"/>
        <end position="241"/>
    </location>
</feature>
<feature type="region of interest" description="Disordered" evidence="2">
    <location>
        <begin position="292"/>
        <end position="359"/>
    </location>
</feature>
<dbReference type="Gene3D" id="3.30.160.60">
    <property type="entry name" value="Classic Zinc Finger"/>
    <property type="match status" value="1"/>
</dbReference>
<proteinExistence type="predicted"/>
<reference evidence="4" key="2">
    <citation type="submission" date="2023-05" db="EMBL/GenBank/DDBJ databases">
        <authorList>
            <consortium name="Lawrence Berkeley National Laboratory"/>
            <person name="Steindorff A."/>
            <person name="Hensen N."/>
            <person name="Bonometti L."/>
            <person name="Westerberg I."/>
            <person name="Brannstrom I.O."/>
            <person name="Guillou S."/>
            <person name="Cros-Aarteil S."/>
            <person name="Calhoun S."/>
            <person name="Haridas S."/>
            <person name="Kuo A."/>
            <person name="Mondo S."/>
            <person name="Pangilinan J."/>
            <person name="Riley R."/>
            <person name="Labutti K."/>
            <person name="Andreopoulos B."/>
            <person name="Lipzen A."/>
            <person name="Chen C."/>
            <person name="Yanf M."/>
            <person name="Daum C."/>
            <person name="Ng V."/>
            <person name="Clum A."/>
            <person name="Ohm R."/>
            <person name="Martin F."/>
            <person name="Silar P."/>
            <person name="Natvig D."/>
            <person name="Lalanne C."/>
            <person name="Gautier V."/>
            <person name="Ament-Velasquez S.L."/>
            <person name="Kruys A."/>
            <person name="Hutchinson M.I."/>
            <person name="Powell A.J."/>
            <person name="Barry K."/>
            <person name="Miller A.N."/>
            <person name="Grigoriev I.V."/>
            <person name="Debuchy R."/>
            <person name="Gladieux P."/>
            <person name="Thoren M.H."/>
            <person name="Johannesson H."/>
        </authorList>
    </citation>
    <scope>NUCLEOTIDE SEQUENCE</scope>
    <source>
        <strain evidence="4">PSN243</strain>
    </source>
</reference>
<comment type="caution">
    <text evidence="4">The sequence shown here is derived from an EMBL/GenBank/DDBJ whole genome shotgun (WGS) entry which is preliminary data.</text>
</comment>
<organism evidence="4 5">
    <name type="scientific">Podospora aff. communis PSN243</name>
    <dbReference type="NCBI Taxonomy" id="3040156"/>
    <lineage>
        <taxon>Eukaryota</taxon>
        <taxon>Fungi</taxon>
        <taxon>Dikarya</taxon>
        <taxon>Ascomycota</taxon>
        <taxon>Pezizomycotina</taxon>
        <taxon>Sordariomycetes</taxon>
        <taxon>Sordariomycetidae</taxon>
        <taxon>Sordariales</taxon>
        <taxon>Podosporaceae</taxon>
        <taxon>Podospora</taxon>
    </lineage>
</organism>
<keyword evidence="1" id="KW-0863">Zinc-finger</keyword>
<accession>A0AAV9GES8</accession>
<feature type="region of interest" description="Disordered" evidence="2">
    <location>
        <begin position="26"/>
        <end position="92"/>
    </location>
</feature>
<evidence type="ECO:0000256" key="2">
    <source>
        <dbReference type="SAM" id="MobiDB-lite"/>
    </source>
</evidence>
<dbReference type="PANTHER" id="PTHR38166">
    <property type="entry name" value="C2H2-TYPE DOMAIN-CONTAINING PROTEIN-RELATED"/>
    <property type="match status" value="1"/>
</dbReference>
<feature type="compositionally biased region" description="Polar residues" evidence="2">
    <location>
        <begin position="292"/>
        <end position="312"/>
    </location>
</feature>
<evidence type="ECO:0000313" key="5">
    <source>
        <dbReference type="Proteomes" id="UP001321760"/>
    </source>
</evidence>
<dbReference type="PROSITE" id="PS50157">
    <property type="entry name" value="ZINC_FINGER_C2H2_2"/>
    <property type="match status" value="1"/>
</dbReference>
<protein>
    <recommendedName>
        <fullName evidence="3">C2H2-type domain-containing protein</fullName>
    </recommendedName>
</protein>
<feature type="compositionally biased region" description="Basic and acidic residues" evidence="2">
    <location>
        <begin position="178"/>
        <end position="189"/>
    </location>
</feature>
<dbReference type="PANTHER" id="PTHR38166:SF1">
    <property type="entry name" value="C2H2-TYPE DOMAIN-CONTAINING PROTEIN"/>
    <property type="match status" value="1"/>
</dbReference>
<keyword evidence="5" id="KW-1185">Reference proteome</keyword>